<dbReference type="EMBL" id="CAJVPT010038602">
    <property type="protein sequence ID" value="CAG8720520.1"/>
    <property type="molecule type" value="Genomic_DNA"/>
</dbReference>
<organism evidence="1 2">
    <name type="scientific">Acaulospora colombiana</name>
    <dbReference type="NCBI Taxonomy" id="27376"/>
    <lineage>
        <taxon>Eukaryota</taxon>
        <taxon>Fungi</taxon>
        <taxon>Fungi incertae sedis</taxon>
        <taxon>Mucoromycota</taxon>
        <taxon>Glomeromycotina</taxon>
        <taxon>Glomeromycetes</taxon>
        <taxon>Diversisporales</taxon>
        <taxon>Acaulosporaceae</taxon>
        <taxon>Acaulospora</taxon>
    </lineage>
</organism>
<comment type="caution">
    <text evidence="1">The sequence shown here is derived from an EMBL/GenBank/DDBJ whole genome shotgun (WGS) entry which is preliminary data.</text>
</comment>
<accession>A0ACA9PTS6</accession>
<evidence type="ECO:0000313" key="1">
    <source>
        <dbReference type="EMBL" id="CAG8720520.1"/>
    </source>
</evidence>
<dbReference type="Proteomes" id="UP000789525">
    <property type="component" value="Unassembled WGS sequence"/>
</dbReference>
<reference evidence="1" key="1">
    <citation type="submission" date="2021-06" db="EMBL/GenBank/DDBJ databases">
        <authorList>
            <person name="Kallberg Y."/>
            <person name="Tangrot J."/>
            <person name="Rosling A."/>
        </authorList>
    </citation>
    <scope>NUCLEOTIDE SEQUENCE</scope>
    <source>
        <strain evidence="1">CL356</strain>
    </source>
</reference>
<name>A0ACA9PTS6_9GLOM</name>
<keyword evidence="2" id="KW-1185">Reference proteome</keyword>
<sequence>SSSTPTRQYLPFAFPLAALSPSARVKAVQRETSPDLSELTVSPSSAQVPLIARIDYVLDYSTWGGLSRHPQPPDSLVPRI</sequence>
<evidence type="ECO:0000313" key="2">
    <source>
        <dbReference type="Proteomes" id="UP000789525"/>
    </source>
</evidence>
<feature type="non-terminal residue" evidence="1">
    <location>
        <position position="1"/>
    </location>
</feature>
<gene>
    <name evidence="1" type="ORF">ACOLOM_LOCUS11112</name>
</gene>
<proteinExistence type="predicted"/>
<protein>
    <submittedName>
        <fullName evidence="1">919_t:CDS:1</fullName>
    </submittedName>
</protein>